<protein>
    <recommendedName>
        <fullName evidence="4">CD44 antigen</fullName>
    </recommendedName>
    <alternativeName>
        <fullName evidence="24">Extracellular matrix receptor III</fullName>
    </alternativeName>
    <alternativeName>
        <fullName evidence="22">GP90 lymphocyte homing/adhesion receptor</fullName>
    </alternativeName>
    <alternativeName>
        <fullName evidence="21">HUTCH-I</fullName>
    </alternativeName>
    <alternativeName>
        <fullName evidence="23">Hermes antigen</fullName>
    </alternativeName>
    <alternativeName>
        <fullName evidence="20">Hyaluronate receptor</fullName>
    </alternativeName>
    <alternativeName>
        <fullName evidence="18">Phagocytic glycoprotein 1</fullName>
    </alternativeName>
    <alternativeName>
        <fullName evidence="19">Phagocytic glycoprotein I</fullName>
    </alternativeName>
</protein>
<dbReference type="PANTHER" id="PTHR10225:SF6">
    <property type="entry name" value="CD44 ANTIGEN"/>
    <property type="match status" value="1"/>
</dbReference>
<evidence type="ECO:0000256" key="14">
    <source>
        <dbReference type="ARBA" id="ARBA00023157"/>
    </source>
</evidence>
<feature type="region of interest" description="Disordered" evidence="26">
    <location>
        <begin position="153"/>
        <end position="316"/>
    </location>
</feature>
<dbReference type="GO" id="GO:0016323">
    <property type="term" value="C:basolateral plasma membrane"/>
    <property type="evidence" value="ECO:0007669"/>
    <property type="project" value="TreeGrafter"/>
</dbReference>
<dbReference type="GO" id="GO:2000106">
    <property type="term" value="P:regulation of leukocyte apoptotic process"/>
    <property type="evidence" value="ECO:0007669"/>
    <property type="project" value="UniProtKB-ARBA"/>
</dbReference>
<keyword evidence="10" id="KW-0130">Cell adhesion</keyword>
<dbReference type="InterPro" id="IPR000538">
    <property type="entry name" value="Link_dom"/>
</dbReference>
<keyword evidence="15" id="KW-0675">Receptor</keyword>
<accession>A0A8C0X8N5</accession>
<keyword evidence="7" id="KW-0597">Phosphoprotein</keyword>
<feature type="compositionally biased region" description="Basic and acidic residues" evidence="26">
    <location>
        <begin position="154"/>
        <end position="171"/>
    </location>
</feature>
<comment type="caution">
    <text evidence="25">Lacks conserved residue(s) required for the propagation of feature annotation.</text>
</comment>
<evidence type="ECO:0000256" key="24">
    <source>
        <dbReference type="ARBA" id="ARBA00033395"/>
    </source>
</evidence>
<evidence type="ECO:0000256" key="18">
    <source>
        <dbReference type="ARBA" id="ARBA00029917"/>
    </source>
</evidence>
<keyword evidence="12 27" id="KW-1133">Transmembrane helix</keyword>
<dbReference type="GO" id="GO:0007155">
    <property type="term" value="P:cell adhesion"/>
    <property type="evidence" value="ECO:0007669"/>
    <property type="project" value="UniProtKB-KW"/>
</dbReference>
<evidence type="ECO:0000256" key="25">
    <source>
        <dbReference type="PROSITE-ProRule" id="PRU00323"/>
    </source>
</evidence>
<feature type="transmembrane region" description="Helical" evidence="27">
    <location>
        <begin position="394"/>
        <end position="415"/>
    </location>
</feature>
<feature type="region of interest" description="Disordered" evidence="26">
    <location>
        <begin position="330"/>
        <end position="387"/>
    </location>
</feature>
<feature type="compositionally biased region" description="Polar residues" evidence="26">
    <location>
        <begin position="356"/>
        <end position="385"/>
    </location>
</feature>
<dbReference type="PROSITE" id="PS50963">
    <property type="entry name" value="LINK_2"/>
    <property type="match status" value="1"/>
</dbReference>
<evidence type="ECO:0000256" key="26">
    <source>
        <dbReference type="SAM" id="MobiDB-lite"/>
    </source>
</evidence>
<dbReference type="PRINTS" id="PR00658">
    <property type="entry name" value="CD44"/>
</dbReference>
<evidence type="ECO:0000259" key="29">
    <source>
        <dbReference type="PROSITE" id="PS50963"/>
    </source>
</evidence>
<keyword evidence="14" id="KW-1015">Disulfide bond</keyword>
<dbReference type="GO" id="GO:0005902">
    <property type="term" value="C:microvillus"/>
    <property type="evidence" value="ECO:0007669"/>
    <property type="project" value="UniProtKB-SubCell"/>
</dbReference>
<evidence type="ECO:0000256" key="27">
    <source>
        <dbReference type="SAM" id="Phobius"/>
    </source>
</evidence>
<comment type="subcellular location">
    <subcellularLocation>
        <location evidence="2">Cell membrane</location>
        <topology evidence="2">Single-pass type I membrane protein</topology>
    </subcellularLocation>
    <subcellularLocation>
        <location evidence="1">Cell projection</location>
        <location evidence="1">Microvillus</location>
    </subcellularLocation>
    <subcellularLocation>
        <location evidence="3">Secreted</location>
    </subcellularLocation>
</comment>
<dbReference type="PANTHER" id="PTHR10225">
    <property type="entry name" value="HYALURONAN RECEPTOR"/>
    <property type="match status" value="1"/>
</dbReference>
<dbReference type="GO" id="GO:0009986">
    <property type="term" value="C:cell surface"/>
    <property type="evidence" value="ECO:0007669"/>
    <property type="project" value="UniProtKB-ARBA"/>
</dbReference>
<feature type="compositionally biased region" description="Polar residues" evidence="26">
    <location>
        <begin position="209"/>
        <end position="235"/>
    </location>
</feature>
<keyword evidence="9 28" id="KW-0732">Signal</keyword>
<keyword evidence="6" id="KW-0964">Secreted</keyword>
<dbReference type="GO" id="GO:0035692">
    <property type="term" value="C:macrophage migration inhibitory factor receptor complex"/>
    <property type="evidence" value="ECO:0007669"/>
    <property type="project" value="TreeGrafter"/>
</dbReference>
<evidence type="ECO:0000256" key="12">
    <source>
        <dbReference type="ARBA" id="ARBA00022989"/>
    </source>
</evidence>
<evidence type="ECO:0000256" key="9">
    <source>
        <dbReference type="ARBA" id="ARBA00022729"/>
    </source>
</evidence>
<evidence type="ECO:0000256" key="6">
    <source>
        <dbReference type="ARBA" id="ARBA00022525"/>
    </source>
</evidence>
<evidence type="ECO:0000313" key="30">
    <source>
        <dbReference type="Ensembl" id="ENSCCNP00000024313.1"/>
    </source>
</evidence>
<dbReference type="InterPro" id="IPR016186">
    <property type="entry name" value="C-type_lectin-like/link_sf"/>
</dbReference>
<dbReference type="GO" id="GO:0009653">
    <property type="term" value="P:anatomical structure morphogenesis"/>
    <property type="evidence" value="ECO:0007669"/>
    <property type="project" value="UniProtKB-ARBA"/>
</dbReference>
<gene>
    <name evidence="30" type="primary">Cd44</name>
</gene>
<dbReference type="GO" id="GO:0006954">
    <property type="term" value="P:inflammatory response"/>
    <property type="evidence" value="ECO:0007669"/>
    <property type="project" value="TreeGrafter"/>
</dbReference>
<evidence type="ECO:0000256" key="3">
    <source>
        <dbReference type="ARBA" id="ARBA00004613"/>
    </source>
</evidence>
<dbReference type="InterPro" id="IPR043210">
    <property type="entry name" value="CD44_antigen-like"/>
</dbReference>
<feature type="compositionally biased region" description="Polar residues" evidence="26">
    <location>
        <begin position="271"/>
        <end position="280"/>
    </location>
</feature>
<dbReference type="GO" id="GO:0070374">
    <property type="term" value="P:positive regulation of ERK1 and ERK2 cascade"/>
    <property type="evidence" value="ECO:0007669"/>
    <property type="project" value="TreeGrafter"/>
</dbReference>
<dbReference type="SUPFAM" id="SSF56436">
    <property type="entry name" value="C-type lectin-like"/>
    <property type="match status" value="1"/>
</dbReference>
<feature type="compositionally biased region" description="Low complexity" evidence="26">
    <location>
        <begin position="245"/>
        <end position="260"/>
    </location>
</feature>
<organism evidence="30">
    <name type="scientific">Castor canadensis</name>
    <name type="common">American beaver</name>
    <dbReference type="NCBI Taxonomy" id="51338"/>
    <lineage>
        <taxon>Eukaryota</taxon>
        <taxon>Metazoa</taxon>
        <taxon>Chordata</taxon>
        <taxon>Craniata</taxon>
        <taxon>Vertebrata</taxon>
        <taxon>Euteleostomi</taxon>
        <taxon>Mammalia</taxon>
        <taxon>Eutheria</taxon>
        <taxon>Euarchontoglires</taxon>
        <taxon>Glires</taxon>
        <taxon>Rodentia</taxon>
        <taxon>Castorimorpha</taxon>
        <taxon>Castoridae</taxon>
        <taxon>Castor</taxon>
    </lineage>
</organism>
<feature type="signal peptide" evidence="28">
    <location>
        <begin position="1"/>
        <end position="20"/>
    </location>
</feature>
<evidence type="ECO:0000256" key="16">
    <source>
        <dbReference type="ARBA" id="ARBA00023180"/>
    </source>
</evidence>
<evidence type="ECO:0000256" key="20">
    <source>
        <dbReference type="ARBA" id="ARBA00031179"/>
    </source>
</evidence>
<evidence type="ECO:0000256" key="4">
    <source>
        <dbReference type="ARBA" id="ARBA00020474"/>
    </source>
</evidence>
<keyword evidence="11" id="KW-0654">Proteoglycan</keyword>
<dbReference type="PROSITE" id="PS01241">
    <property type="entry name" value="LINK_1"/>
    <property type="match status" value="1"/>
</dbReference>
<evidence type="ECO:0000256" key="2">
    <source>
        <dbReference type="ARBA" id="ARBA00004251"/>
    </source>
</evidence>
<evidence type="ECO:0000256" key="13">
    <source>
        <dbReference type="ARBA" id="ARBA00023136"/>
    </source>
</evidence>
<evidence type="ECO:0000256" key="5">
    <source>
        <dbReference type="ARBA" id="ARBA00022475"/>
    </source>
</evidence>
<evidence type="ECO:0000256" key="23">
    <source>
        <dbReference type="ARBA" id="ARBA00032917"/>
    </source>
</evidence>
<keyword evidence="13 27" id="KW-0472">Membrane</keyword>
<dbReference type="FunFam" id="3.10.100.10:FF:000004">
    <property type="entry name" value="CD44 antigen isoform X2"/>
    <property type="match status" value="1"/>
</dbReference>
<evidence type="ECO:0000256" key="28">
    <source>
        <dbReference type="SAM" id="SignalP"/>
    </source>
</evidence>
<evidence type="ECO:0000256" key="10">
    <source>
        <dbReference type="ARBA" id="ARBA00022889"/>
    </source>
</evidence>
<dbReference type="GO" id="GO:0004896">
    <property type="term" value="F:cytokine receptor activity"/>
    <property type="evidence" value="ECO:0007669"/>
    <property type="project" value="TreeGrafter"/>
</dbReference>
<dbReference type="CDD" id="cd03516">
    <property type="entry name" value="Link_domain_CD44_like"/>
    <property type="match status" value="1"/>
</dbReference>
<keyword evidence="8 27" id="KW-0812">Transmembrane</keyword>
<evidence type="ECO:0000256" key="7">
    <source>
        <dbReference type="ARBA" id="ARBA00022553"/>
    </source>
</evidence>
<dbReference type="AlphaFoldDB" id="A0A8C0X8N5"/>
<dbReference type="InterPro" id="IPR016187">
    <property type="entry name" value="CTDL_fold"/>
</dbReference>
<dbReference type="GO" id="GO:0005540">
    <property type="term" value="F:hyaluronic acid binding"/>
    <property type="evidence" value="ECO:0007669"/>
    <property type="project" value="InterPro"/>
</dbReference>
<proteinExistence type="predicted"/>
<feature type="chain" id="PRO_5034166430" description="CD44 antigen" evidence="28">
    <location>
        <begin position="21"/>
        <end position="486"/>
    </location>
</feature>
<evidence type="ECO:0000256" key="17">
    <source>
        <dbReference type="ARBA" id="ARBA00023273"/>
    </source>
</evidence>
<dbReference type="Pfam" id="PF00193">
    <property type="entry name" value="Xlink"/>
    <property type="match status" value="1"/>
</dbReference>
<dbReference type="InterPro" id="IPR001231">
    <property type="entry name" value="CD44_antigen"/>
</dbReference>
<name>A0A8C0X8N5_CASCN</name>
<keyword evidence="5" id="KW-1003">Cell membrane</keyword>
<evidence type="ECO:0000256" key="8">
    <source>
        <dbReference type="ARBA" id="ARBA00022692"/>
    </source>
</evidence>
<dbReference type="GO" id="GO:0048731">
    <property type="term" value="P:system development"/>
    <property type="evidence" value="ECO:0007669"/>
    <property type="project" value="UniProtKB-ARBA"/>
</dbReference>
<keyword evidence="17" id="KW-0966">Cell projection</keyword>
<evidence type="ECO:0000256" key="21">
    <source>
        <dbReference type="ARBA" id="ARBA00031823"/>
    </source>
</evidence>
<dbReference type="GO" id="GO:0005576">
    <property type="term" value="C:extracellular region"/>
    <property type="evidence" value="ECO:0007669"/>
    <property type="project" value="UniProtKB-SubCell"/>
</dbReference>
<evidence type="ECO:0000256" key="15">
    <source>
        <dbReference type="ARBA" id="ARBA00023170"/>
    </source>
</evidence>
<evidence type="ECO:0000256" key="19">
    <source>
        <dbReference type="ARBA" id="ARBA00029928"/>
    </source>
</evidence>
<dbReference type="PRINTS" id="PR01265">
    <property type="entry name" value="LINKMODULE"/>
</dbReference>
<evidence type="ECO:0000256" key="11">
    <source>
        <dbReference type="ARBA" id="ARBA00022974"/>
    </source>
</evidence>
<evidence type="ECO:0000256" key="22">
    <source>
        <dbReference type="ARBA" id="ARBA00032514"/>
    </source>
</evidence>
<dbReference type="Ensembl" id="ENSCCNT00000031004.1">
    <property type="protein sequence ID" value="ENSCCNP00000024313.1"/>
    <property type="gene ID" value="ENSCCNG00000022653.1"/>
</dbReference>
<keyword evidence="16" id="KW-0325">Glycoprotein</keyword>
<reference evidence="30" key="1">
    <citation type="submission" date="2023-09" db="UniProtKB">
        <authorList>
            <consortium name="Ensembl"/>
        </authorList>
    </citation>
    <scope>IDENTIFICATION</scope>
</reference>
<evidence type="ECO:0000256" key="1">
    <source>
        <dbReference type="ARBA" id="ARBA00004105"/>
    </source>
</evidence>
<dbReference type="SMART" id="SM00445">
    <property type="entry name" value="LINK"/>
    <property type="match status" value="1"/>
</dbReference>
<feature type="domain" description="Link" evidence="29">
    <location>
        <begin position="34"/>
        <end position="122"/>
    </location>
</feature>
<sequence>MYKFLWRAAWGFCLVQLSLAQTQIDLNITCRYAGVFHVEKNGRYSISQTEAADLCKAFNSSLPTMAQMEKALSKGFETCRYGFIQGHVVIPRIQPNSICAANNTGVYILTSNTSYYDTYCFNASAPLEEEDCTSVTDLPNSFDGQVTITIVNRDGTRHSKKGEYRTHEKDINSSLLMDEDTSSGSSSERSTLDAYILPTRFPTAHPNPDQDSVRSTTATNMDSSHSATLQPTADPNTDLDRTGLSMTTQQSHSQSFSTSQGEMEEDKEHPTTSTLPSSNRSDGRGGRRGGNLPDDTTTTLEGYTSHYPDIKESRTLIPVTPAKTGAFEETEVTVVGDSNSNVDDSLPGDRDFVDNSGRSHTTHGSESAGPSSGSQEGGENTTSNPIRKPQIPEWLIILASLLALALILAVCVAVNSRRRCGQKKKLVINNGNGTVEDRKPSGLNGEASKSQEMVHLVNKESSETPDQFMTADETRNLQNVDMKIGV</sequence>
<dbReference type="Gene3D" id="3.10.100.10">
    <property type="entry name" value="Mannose-Binding Protein A, subunit A"/>
    <property type="match status" value="1"/>
</dbReference>